<reference evidence="5 6" key="1">
    <citation type="submission" date="2018-03" db="EMBL/GenBank/DDBJ databases">
        <title>The ancient ancestry and fast evolution of plastids.</title>
        <authorList>
            <person name="Moore K.R."/>
            <person name="Magnabosco C."/>
            <person name="Momper L."/>
            <person name="Gold D.A."/>
            <person name="Bosak T."/>
            <person name="Fournier G.P."/>
        </authorList>
    </citation>
    <scope>NUCLEOTIDE SEQUENCE [LARGE SCALE GENOMIC DNA]</scope>
    <source>
        <strain evidence="5 6">CCALA 037</strain>
    </source>
</reference>
<feature type="domain" description="Aspartyl/asparaginy/proline hydroxylase" evidence="4">
    <location>
        <begin position="15"/>
        <end position="160"/>
    </location>
</feature>
<evidence type="ECO:0000256" key="3">
    <source>
        <dbReference type="ARBA" id="ARBA00023002"/>
    </source>
</evidence>
<dbReference type="InterPro" id="IPR051821">
    <property type="entry name" value="Asp/Asn_beta-hydroxylase"/>
</dbReference>
<accession>A0A2T1GIR7</accession>
<keyword evidence="6" id="KW-1185">Reference proteome</keyword>
<dbReference type="Gene3D" id="2.60.120.330">
    <property type="entry name" value="B-lactam Antibiotic, Isopenicillin N Synthase, Chain"/>
    <property type="match status" value="1"/>
</dbReference>
<name>A0A2T1GIR7_9CYAN</name>
<dbReference type="SUPFAM" id="SSF51197">
    <property type="entry name" value="Clavaminate synthase-like"/>
    <property type="match status" value="1"/>
</dbReference>
<comment type="caution">
    <text evidence="5">The sequence shown here is derived from an EMBL/GenBank/DDBJ whole genome shotgun (WGS) entry which is preliminary data.</text>
</comment>
<dbReference type="EMBL" id="PVWO01000067">
    <property type="protein sequence ID" value="PSB57662.1"/>
    <property type="molecule type" value="Genomic_DNA"/>
</dbReference>
<evidence type="ECO:0000313" key="5">
    <source>
        <dbReference type="EMBL" id="PSB57662.1"/>
    </source>
</evidence>
<proteinExistence type="inferred from homology"/>
<keyword evidence="2" id="KW-0223">Dioxygenase</keyword>
<dbReference type="GO" id="GO:0016020">
    <property type="term" value="C:membrane"/>
    <property type="evidence" value="ECO:0007669"/>
    <property type="project" value="TreeGrafter"/>
</dbReference>
<evidence type="ECO:0000256" key="2">
    <source>
        <dbReference type="ARBA" id="ARBA00022964"/>
    </source>
</evidence>
<dbReference type="Proteomes" id="UP000238937">
    <property type="component" value="Unassembled WGS sequence"/>
</dbReference>
<dbReference type="RefSeq" id="WP_106302317.1">
    <property type="nucleotide sequence ID" value="NZ_PVWO01000067.1"/>
</dbReference>
<dbReference type="AlphaFoldDB" id="A0A2T1GIR7"/>
<organism evidence="5 6">
    <name type="scientific">Chamaesiphon polymorphus CCALA 037</name>
    <dbReference type="NCBI Taxonomy" id="2107692"/>
    <lineage>
        <taxon>Bacteria</taxon>
        <taxon>Bacillati</taxon>
        <taxon>Cyanobacteriota</taxon>
        <taxon>Cyanophyceae</taxon>
        <taxon>Gomontiellales</taxon>
        <taxon>Chamaesiphonaceae</taxon>
        <taxon>Chamaesiphon</taxon>
    </lineage>
</organism>
<dbReference type="Pfam" id="PF05118">
    <property type="entry name" value="Asp_Arg_Hydrox"/>
    <property type="match status" value="1"/>
</dbReference>
<dbReference type="OrthoDB" id="21665at2"/>
<protein>
    <submittedName>
        <fullName evidence="5">Aspartyl/asparaginyl beta-hydroxylase domain-containing protein</fullName>
    </submittedName>
</protein>
<sequence length="184" mass="21254">MFYDNDRFEFIEYLESNWLSIKNELAQLHQKDFIPWPEKFLYKEGWDVFGLYAFGKKLDEQCCLCPETTKLIESIPGMTTAGFSSLAPGSHIVPHVGYTQSVIRCHLGLTVPDNCAIRVGSETRSWQEGKCLVFEDTVEHEAWNRGSFTRIVLLLDFKKPNFIQTDDFHNIPQVVKVLQDLNCE</sequence>
<evidence type="ECO:0000259" key="4">
    <source>
        <dbReference type="Pfam" id="PF05118"/>
    </source>
</evidence>
<dbReference type="InterPro" id="IPR007803">
    <property type="entry name" value="Asp/Arg/Pro-Hydrxlase"/>
</dbReference>
<keyword evidence="3" id="KW-0560">Oxidoreductase</keyword>
<gene>
    <name evidence="5" type="ORF">C7B77_07565</name>
</gene>
<comment type="similarity">
    <text evidence="1">Belongs to the aspartyl/asparaginyl beta-hydroxylase family.</text>
</comment>
<dbReference type="PANTHER" id="PTHR46332:SF5">
    <property type="entry name" value="ASPARTATE BETA-HYDROXYLASE DOMAIN CONTAINING 2"/>
    <property type="match status" value="1"/>
</dbReference>
<dbReference type="InterPro" id="IPR027443">
    <property type="entry name" value="IPNS-like_sf"/>
</dbReference>
<evidence type="ECO:0000313" key="6">
    <source>
        <dbReference type="Proteomes" id="UP000238937"/>
    </source>
</evidence>
<dbReference type="PANTHER" id="PTHR46332">
    <property type="entry name" value="ASPARTATE BETA-HYDROXYLASE DOMAIN-CONTAINING PROTEIN 2"/>
    <property type="match status" value="1"/>
</dbReference>
<dbReference type="GO" id="GO:0051213">
    <property type="term" value="F:dioxygenase activity"/>
    <property type="evidence" value="ECO:0007669"/>
    <property type="project" value="UniProtKB-KW"/>
</dbReference>
<evidence type="ECO:0000256" key="1">
    <source>
        <dbReference type="ARBA" id="ARBA00007730"/>
    </source>
</evidence>